<organism evidence="3">
    <name type="scientific">marine metagenome</name>
    <dbReference type="NCBI Taxonomy" id="408172"/>
    <lineage>
        <taxon>unclassified sequences</taxon>
        <taxon>metagenomes</taxon>
        <taxon>ecological metagenomes</taxon>
    </lineage>
</organism>
<evidence type="ECO:0000256" key="2">
    <source>
        <dbReference type="ARBA" id="ARBA00023002"/>
    </source>
</evidence>
<dbReference type="PANTHER" id="PTHR44196">
    <property type="entry name" value="DEHYDROGENASE/REDUCTASE SDR FAMILY MEMBER 7B"/>
    <property type="match status" value="1"/>
</dbReference>
<reference evidence="3" key="1">
    <citation type="submission" date="2018-05" db="EMBL/GenBank/DDBJ databases">
        <authorList>
            <person name="Lanie J.A."/>
            <person name="Ng W.-L."/>
            <person name="Kazmierczak K.M."/>
            <person name="Andrzejewski T.M."/>
            <person name="Davidsen T.M."/>
            <person name="Wayne K.J."/>
            <person name="Tettelin H."/>
            <person name="Glass J.I."/>
            <person name="Rusch D."/>
            <person name="Podicherti R."/>
            <person name="Tsui H.-C.T."/>
            <person name="Winkler M.E."/>
        </authorList>
    </citation>
    <scope>NUCLEOTIDE SEQUENCE</scope>
</reference>
<feature type="non-terminal residue" evidence="3">
    <location>
        <position position="1"/>
    </location>
</feature>
<gene>
    <name evidence="3" type="ORF">METZ01_LOCUS102196</name>
</gene>
<dbReference type="AlphaFoldDB" id="A0A381WA43"/>
<comment type="similarity">
    <text evidence="1">Belongs to the short-chain dehydrogenases/reductases (SDR) family.</text>
</comment>
<dbReference type="InterPro" id="IPR036291">
    <property type="entry name" value="NAD(P)-bd_dom_sf"/>
</dbReference>
<dbReference type="PIRSF" id="PIRSF000126">
    <property type="entry name" value="11-beta-HSD1"/>
    <property type="match status" value="1"/>
</dbReference>
<dbReference type="CDD" id="cd05233">
    <property type="entry name" value="SDR_c"/>
    <property type="match status" value="1"/>
</dbReference>
<sequence length="266" mass="29673">VTELHQNKTVLITGASAGIGRAFADVWAEAGFNLVLTARREARLLEIANELKAHDGIEVYTLPMDLTDPEAAPKIHQYCLDKEIHIDALVNNAGYGPLGKFEEMNWDLHQDFLQVMVNAVVQLTHLFLPGMIRNNYGRIINLASLAPLIPSPVMAGLYSPVKIFQIKFSESIHGQYQDRGIYCSAVCPGLTRSEFHEAAGMHEVKNAPKWMWMEARTVAEQGFEAVMKGKGFIINGSINKFFSVLAKVIPKRVTRSIALYLSKRSY</sequence>
<dbReference type="Gene3D" id="3.40.50.720">
    <property type="entry name" value="NAD(P)-binding Rossmann-like Domain"/>
    <property type="match status" value="1"/>
</dbReference>
<name>A0A381WA43_9ZZZZ</name>
<dbReference type="GO" id="GO:0016491">
    <property type="term" value="F:oxidoreductase activity"/>
    <property type="evidence" value="ECO:0007669"/>
    <property type="project" value="UniProtKB-KW"/>
</dbReference>
<dbReference type="Pfam" id="PF00106">
    <property type="entry name" value="adh_short"/>
    <property type="match status" value="1"/>
</dbReference>
<protein>
    <submittedName>
        <fullName evidence="3">Uncharacterized protein</fullName>
    </submittedName>
</protein>
<dbReference type="EMBL" id="UINC01011153">
    <property type="protein sequence ID" value="SVA49342.1"/>
    <property type="molecule type" value="Genomic_DNA"/>
</dbReference>
<keyword evidence="2" id="KW-0560">Oxidoreductase</keyword>
<dbReference type="PRINTS" id="PR00081">
    <property type="entry name" value="GDHRDH"/>
</dbReference>
<proteinExistence type="inferred from homology"/>
<dbReference type="PANTHER" id="PTHR44196:SF2">
    <property type="entry name" value="SHORT-CHAIN DEHYDROGENASE-RELATED"/>
    <property type="match status" value="1"/>
</dbReference>
<dbReference type="InterPro" id="IPR002347">
    <property type="entry name" value="SDR_fam"/>
</dbReference>
<accession>A0A381WA43</accession>
<evidence type="ECO:0000256" key="1">
    <source>
        <dbReference type="ARBA" id="ARBA00006484"/>
    </source>
</evidence>
<evidence type="ECO:0000313" key="3">
    <source>
        <dbReference type="EMBL" id="SVA49342.1"/>
    </source>
</evidence>
<dbReference type="GO" id="GO:0016020">
    <property type="term" value="C:membrane"/>
    <property type="evidence" value="ECO:0007669"/>
    <property type="project" value="TreeGrafter"/>
</dbReference>
<dbReference type="SUPFAM" id="SSF51735">
    <property type="entry name" value="NAD(P)-binding Rossmann-fold domains"/>
    <property type="match status" value="1"/>
</dbReference>